<feature type="coiled-coil region" evidence="5">
    <location>
        <begin position="432"/>
        <end position="459"/>
    </location>
</feature>
<keyword evidence="1" id="KW-0547">Nucleotide-binding</keyword>
<evidence type="ECO:0000313" key="8">
    <source>
        <dbReference type="Proteomes" id="UP000008983"/>
    </source>
</evidence>
<dbReference type="InterPro" id="IPR038718">
    <property type="entry name" value="SNF2-like_sf"/>
</dbReference>
<dbReference type="SUPFAM" id="SSF52540">
    <property type="entry name" value="P-loop containing nucleoside triphosphate hydrolases"/>
    <property type="match status" value="2"/>
</dbReference>
<dbReference type="InterPro" id="IPR000330">
    <property type="entry name" value="SNF2_N"/>
</dbReference>
<evidence type="ECO:0000259" key="6">
    <source>
        <dbReference type="PROSITE" id="PS51192"/>
    </source>
</evidence>
<keyword evidence="4" id="KW-0067">ATP-binding</keyword>
<evidence type="ECO:0000256" key="3">
    <source>
        <dbReference type="ARBA" id="ARBA00022806"/>
    </source>
</evidence>
<dbReference type="GO" id="GO:0005524">
    <property type="term" value="F:ATP binding"/>
    <property type="evidence" value="ECO:0007669"/>
    <property type="project" value="UniProtKB-KW"/>
</dbReference>
<sequence>MGVGKTIQALGLATCLQQKWPLLIITPSSLRLNWKLEIMEWIKFIKECNILIIDKQTSKFYEENIKIVIISYELCKQYNNYLKTFKIAIADEAHYLKNYQAQRSQLLIPILQNMHHIILLTGTPALAKPKELYNLLSIIRPDIFKFPKSFLERYCDPKPNPFYENKIDYEGASNCDELHFILKNNFMIRRLKQDVLTELPLKRRRKVVVKTDIKKMDWTPAIMQQAEDRAHRVGQIGCVECFYLIGENTLDQYIYDKLNRKSNIVQSIIDGQSSNNFSLQQLEFQSNQKQEKIIENKSTVQKKKFIDEYFDKFKYRKKQIMSTIIEQPKQIQFDIQSKGIQRLKMCDGLSNYNQQLQYNAEKLIEDFPQKDKALLIKLLEDVENRLDVAYEILYSEQISIENQYQNRNENKQEFNFEKAPQEVIKERKIINNVQMKQLKQNKQNNLAQFKQQQQQQQNSQKLKDINEIDNFQKQLVLDNIIPIILNRITSCNYDQAMVLLIEAFKHYEEENRKAIKYDKIITNHNILLKTIINQQIKIQKYDKLQKELEAENIQLIKDKEKYKSKSERITLMFNAQNQKYSYENYDDFDQNNNGGNSMCF</sequence>
<accession>G0QTE6</accession>
<dbReference type="GO" id="GO:0016787">
    <property type="term" value="F:hydrolase activity"/>
    <property type="evidence" value="ECO:0007669"/>
    <property type="project" value="UniProtKB-KW"/>
</dbReference>
<dbReference type="EMBL" id="GL983849">
    <property type="protein sequence ID" value="EGR31523.1"/>
    <property type="molecule type" value="Genomic_DNA"/>
</dbReference>
<dbReference type="GO" id="GO:0006281">
    <property type="term" value="P:DNA repair"/>
    <property type="evidence" value="ECO:0007669"/>
    <property type="project" value="TreeGrafter"/>
</dbReference>
<dbReference type="GO" id="GO:0031297">
    <property type="term" value="P:replication fork processing"/>
    <property type="evidence" value="ECO:0007669"/>
    <property type="project" value="TreeGrafter"/>
</dbReference>
<dbReference type="AlphaFoldDB" id="G0QTE6"/>
<dbReference type="InterPro" id="IPR027417">
    <property type="entry name" value="P-loop_NTPase"/>
</dbReference>
<name>G0QTE6_ICHMU</name>
<feature type="domain" description="Helicase ATP-binding" evidence="6">
    <location>
        <begin position="1"/>
        <end position="142"/>
    </location>
</feature>
<dbReference type="Pfam" id="PF00176">
    <property type="entry name" value="SNF2-rel_dom"/>
    <property type="match status" value="1"/>
</dbReference>
<evidence type="ECO:0000256" key="4">
    <source>
        <dbReference type="ARBA" id="ARBA00022840"/>
    </source>
</evidence>
<proteinExistence type="predicted"/>
<keyword evidence="2" id="KW-0378">Hydrolase</keyword>
<dbReference type="PANTHER" id="PTHR45766:SF3">
    <property type="entry name" value="DNA ANNEALING HELICASE AND ENDONUCLEASE ZRANB3"/>
    <property type="match status" value="1"/>
</dbReference>
<dbReference type="Proteomes" id="UP000008983">
    <property type="component" value="Unassembled WGS sequence"/>
</dbReference>
<protein>
    <recommendedName>
        <fullName evidence="6">Helicase ATP-binding domain-containing protein</fullName>
    </recommendedName>
</protein>
<dbReference type="GeneID" id="14907648"/>
<dbReference type="STRING" id="857967.G0QTE6"/>
<dbReference type="GO" id="GO:0043596">
    <property type="term" value="C:nuclear replication fork"/>
    <property type="evidence" value="ECO:0007669"/>
    <property type="project" value="TreeGrafter"/>
</dbReference>
<keyword evidence="3" id="KW-0347">Helicase</keyword>
<dbReference type="PANTHER" id="PTHR45766">
    <property type="entry name" value="DNA ANNEALING HELICASE AND ENDONUCLEASE ZRANB3 FAMILY MEMBER"/>
    <property type="match status" value="1"/>
</dbReference>
<reference evidence="7 8" key="1">
    <citation type="submission" date="2011-07" db="EMBL/GenBank/DDBJ databases">
        <authorList>
            <person name="Coyne R."/>
            <person name="Brami D."/>
            <person name="Johnson J."/>
            <person name="Hostetler J."/>
            <person name="Hannick L."/>
            <person name="Clark T."/>
            <person name="Cassidy-Hanley D."/>
            <person name="Inman J."/>
        </authorList>
    </citation>
    <scope>NUCLEOTIDE SEQUENCE [LARGE SCALE GENOMIC DNA]</scope>
    <source>
        <strain evidence="7 8">G5</strain>
    </source>
</reference>
<dbReference type="Gene3D" id="3.40.50.300">
    <property type="entry name" value="P-loop containing nucleotide triphosphate hydrolases"/>
    <property type="match status" value="1"/>
</dbReference>
<evidence type="ECO:0000256" key="1">
    <source>
        <dbReference type="ARBA" id="ARBA00022741"/>
    </source>
</evidence>
<feature type="coiled-coil region" evidence="5">
    <location>
        <begin position="531"/>
        <end position="565"/>
    </location>
</feature>
<dbReference type="eggNOG" id="KOG1000">
    <property type="taxonomic scope" value="Eukaryota"/>
</dbReference>
<dbReference type="InterPro" id="IPR014001">
    <property type="entry name" value="Helicase_ATP-bd"/>
</dbReference>
<keyword evidence="5" id="KW-0175">Coiled coil</keyword>
<dbReference type="InParanoid" id="G0QTE6"/>
<gene>
    <name evidence="7" type="ORF">IMG5_107420</name>
</gene>
<evidence type="ECO:0000313" key="7">
    <source>
        <dbReference type="EMBL" id="EGR31523.1"/>
    </source>
</evidence>
<keyword evidence="8" id="KW-1185">Reference proteome</keyword>
<dbReference type="GO" id="GO:0004386">
    <property type="term" value="F:helicase activity"/>
    <property type="evidence" value="ECO:0007669"/>
    <property type="project" value="UniProtKB-KW"/>
</dbReference>
<dbReference type="RefSeq" id="XP_004035009.1">
    <property type="nucleotide sequence ID" value="XM_004034961.1"/>
</dbReference>
<dbReference type="PROSITE" id="PS51192">
    <property type="entry name" value="HELICASE_ATP_BIND_1"/>
    <property type="match status" value="1"/>
</dbReference>
<dbReference type="GO" id="GO:0004520">
    <property type="term" value="F:DNA endonuclease activity"/>
    <property type="evidence" value="ECO:0007669"/>
    <property type="project" value="TreeGrafter"/>
</dbReference>
<dbReference type="SMART" id="SM00487">
    <property type="entry name" value="DEXDc"/>
    <property type="match status" value="1"/>
</dbReference>
<evidence type="ECO:0000256" key="5">
    <source>
        <dbReference type="SAM" id="Coils"/>
    </source>
</evidence>
<dbReference type="OrthoDB" id="309679at2759"/>
<organism evidence="7 8">
    <name type="scientific">Ichthyophthirius multifiliis</name>
    <name type="common">White spot disease agent</name>
    <name type="synonym">Ich</name>
    <dbReference type="NCBI Taxonomy" id="5932"/>
    <lineage>
        <taxon>Eukaryota</taxon>
        <taxon>Sar</taxon>
        <taxon>Alveolata</taxon>
        <taxon>Ciliophora</taxon>
        <taxon>Intramacronucleata</taxon>
        <taxon>Oligohymenophorea</taxon>
        <taxon>Hymenostomatida</taxon>
        <taxon>Ophryoglenina</taxon>
        <taxon>Ichthyophthirius</taxon>
    </lineage>
</organism>
<dbReference type="Gene3D" id="3.40.50.10810">
    <property type="entry name" value="Tandem AAA-ATPase domain"/>
    <property type="match status" value="1"/>
</dbReference>
<evidence type="ECO:0000256" key="2">
    <source>
        <dbReference type="ARBA" id="ARBA00022801"/>
    </source>
</evidence>